<dbReference type="GO" id="GO:0097527">
    <property type="term" value="P:necroptotic signaling pathway"/>
    <property type="evidence" value="ECO:0007669"/>
    <property type="project" value="TreeGrafter"/>
</dbReference>
<comment type="caution">
    <text evidence="7">The sequence shown here is derived from an EMBL/GenBank/DDBJ whole genome shotgun (WGS) entry which is preliminary data.</text>
</comment>
<evidence type="ECO:0000259" key="5">
    <source>
        <dbReference type="PROSITE" id="PS50011"/>
    </source>
</evidence>
<proteinExistence type="predicted"/>
<dbReference type="PROSITE" id="PS50245">
    <property type="entry name" value="CAP_GLY_2"/>
    <property type="match status" value="1"/>
</dbReference>
<evidence type="ECO:0000256" key="3">
    <source>
        <dbReference type="PROSITE-ProRule" id="PRU10141"/>
    </source>
</evidence>
<organism evidence="7 8">
    <name type="scientific">Stylophora pistillata</name>
    <name type="common">Smooth cauliflower coral</name>
    <dbReference type="NCBI Taxonomy" id="50429"/>
    <lineage>
        <taxon>Eukaryota</taxon>
        <taxon>Metazoa</taxon>
        <taxon>Cnidaria</taxon>
        <taxon>Anthozoa</taxon>
        <taxon>Hexacorallia</taxon>
        <taxon>Scleractinia</taxon>
        <taxon>Astrocoeniina</taxon>
        <taxon>Pocilloporidae</taxon>
        <taxon>Stylophora</taxon>
    </lineage>
</organism>
<sequence length="714" mass="81294">MEKRNNFILLRDLEDPSTQDSGVLWGMLSNYVYGTQPPIALKGELFEARSVDEQPAQDSEKIALRGLKQKCLEVDCPKEELQVISLEDAQILLAVQSFSKRCSIVNDRQDLLRWALTENEGCKVLVWMDDLKKNVDAIVHYKGALPPYDGIMFGVEIVDPRFQNRGTTDGVFRCQRYFKCSPGAGLFVSLDRITIPVEEGDQQVKDNDQDEYTCIGDGEKTGGEDSGMESSGHSLIEAELLQGRSDALILDENNVEGSEVIDNIEKCESVEHDSESFEKGEKSSEDEAEDFKQLYLQQKKLLHETQYCLKESNNKIVSLEKHLDEEVTLGGKLREKCDALFKSLTEEALHRAEVESLLEEERSKIRKMQKQFDREWGEFERRLIEERALRSDIERQLQGLMKEMEEGRSSKMALQTELEALKERLDHQEKTGQLNEGPQDSAIYQGTSENEAHPDLDLSDWIISRDEIEVSIGKSLGTGGWGVVKEGKFRGCRVAVKQIHELILSPHNRRLFMREMEIASRCRHPCLLQFVGATNDDGVPLFVTELMDTSLRDLLEKQPLNKADIVTIALDVARALNYLHLNKPPIIHRDVSSANVLLWRRDNQWRAKVCDYGTANFMRHCRTINPGAVIYSAPEALSLEQSPKIDVYSFGLLLCEICIRELPVPHQTEDQVSLIKDEVLRNLVKSCVRQDPEERPKMAEVIGKLEQIERTSDE</sequence>
<keyword evidence="7" id="KW-0808">Transferase</keyword>
<dbReference type="InterPro" id="IPR036859">
    <property type="entry name" value="CAP-Gly_dom_sf"/>
</dbReference>
<evidence type="ECO:0000313" key="8">
    <source>
        <dbReference type="Proteomes" id="UP000225706"/>
    </source>
</evidence>
<dbReference type="InterPro" id="IPR008266">
    <property type="entry name" value="Tyr_kinase_AS"/>
</dbReference>
<dbReference type="PANTHER" id="PTHR44329:SF298">
    <property type="entry name" value="MIXED LINEAGE KINASE DOMAIN-LIKE PROTEIN"/>
    <property type="match status" value="1"/>
</dbReference>
<evidence type="ECO:0000259" key="6">
    <source>
        <dbReference type="PROSITE" id="PS50245"/>
    </source>
</evidence>
<dbReference type="GO" id="GO:0005524">
    <property type="term" value="F:ATP binding"/>
    <property type="evidence" value="ECO:0007669"/>
    <property type="project" value="UniProtKB-UniRule"/>
</dbReference>
<keyword evidence="7" id="KW-0418">Kinase</keyword>
<dbReference type="Gene3D" id="1.10.510.10">
    <property type="entry name" value="Transferase(Phosphotransferase) domain 1"/>
    <property type="match status" value="1"/>
</dbReference>
<dbReference type="InterPro" id="IPR051681">
    <property type="entry name" value="Ser/Thr_Kinases-Pseudokinases"/>
</dbReference>
<evidence type="ECO:0000256" key="4">
    <source>
        <dbReference type="SAM" id="MobiDB-lite"/>
    </source>
</evidence>
<dbReference type="PROSITE" id="PS50011">
    <property type="entry name" value="PROTEIN_KINASE_DOM"/>
    <property type="match status" value="1"/>
</dbReference>
<dbReference type="EMBL" id="LSMT01000267">
    <property type="protein sequence ID" value="PFX21690.1"/>
    <property type="molecule type" value="Genomic_DNA"/>
</dbReference>
<dbReference type="InterPro" id="IPR000719">
    <property type="entry name" value="Prot_kinase_dom"/>
</dbReference>
<keyword evidence="8" id="KW-1185">Reference proteome</keyword>
<feature type="region of interest" description="Disordered" evidence="4">
    <location>
        <begin position="427"/>
        <end position="452"/>
    </location>
</feature>
<gene>
    <name evidence="7" type="primary">kinX</name>
    <name evidence="7" type="ORF">AWC38_SpisGene13829</name>
</gene>
<evidence type="ECO:0000313" key="7">
    <source>
        <dbReference type="EMBL" id="PFX21690.1"/>
    </source>
</evidence>
<dbReference type="PROSITE" id="PS00107">
    <property type="entry name" value="PROTEIN_KINASE_ATP"/>
    <property type="match status" value="1"/>
</dbReference>
<evidence type="ECO:0000256" key="1">
    <source>
        <dbReference type="ARBA" id="ARBA00022741"/>
    </source>
</evidence>
<dbReference type="SUPFAM" id="SSF74924">
    <property type="entry name" value="Cap-Gly domain"/>
    <property type="match status" value="1"/>
</dbReference>
<feature type="compositionally biased region" description="Polar residues" evidence="4">
    <location>
        <begin position="431"/>
        <end position="449"/>
    </location>
</feature>
<dbReference type="PANTHER" id="PTHR44329">
    <property type="entry name" value="SERINE/THREONINE-PROTEIN KINASE TNNI3K-RELATED"/>
    <property type="match status" value="1"/>
</dbReference>
<dbReference type="Pfam" id="PF01302">
    <property type="entry name" value="CAP_GLY"/>
    <property type="match status" value="1"/>
</dbReference>
<dbReference type="GO" id="GO:0004672">
    <property type="term" value="F:protein kinase activity"/>
    <property type="evidence" value="ECO:0007669"/>
    <property type="project" value="InterPro"/>
</dbReference>
<dbReference type="InterPro" id="IPR000938">
    <property type="entry name" value="CAP-Gly_domain"/>
</dbReference>
<accession>A0A2B4RYQ4</accession>
<evidence type="ECO:0000256" key="2">
    <source>
        <dbReference type="ARBA" id="ARBA00022840"/>
    </source>
</evidence>
<dbReference type="PROSITE" id="PS00109">
    <property type="entry name" value="PROTEIN_KINASE_TYR"/>
    <property type="match status" value="1"/>
</dbReference>
<dbReference type="SMART" id="SM01052">
    <property type="entry name" value="CAP_GLY"/>
    <property type="match status" value="1"/>
</dbReference>
<dbReference type="AlphaFoldDB" id="A0A2B4RYQ4"/>
<dbReference type="InterPro" id="IPR011009">
    <property type="entry name" value="Kinase-like_dom_sf"/>
</dbReference>
<dbReference type="Gene3D" id="2.30.30.190">
    <property type="entry name" value="CAP Gly-rich-like domain"/>
    <property type="match status" value="1"/>
</dbReference>
<dbReference type="Pfam" id="PF00069">
    <property type="entry name" value="Pkinase"/>
    <property type="match status" value="1"/>
</dbReference>
<name>A0A2B4RYQ4_STYPI</name>
<dbReference type="SUPFAM" id="SSF56112">
    <property type="entry name" value="Protein kinase-like (PK-like)"/>
    <property type="match status" value="1"/>
</dbReference>
<feature type="domain" description="Protein kinase" evidence="5">
    <location>
        <begin position="470"/>
        <end position="708"/>
    </location>
</feature>
<dbReference type="InterPro" id="IPR017441">
    <property type="entry name" value="Protein_kinase_ATP_BS"/>
</dbReference>
<reference evidence="8" key="1">
    <citation type="journal article" date="2017" name="bioRxiv">
        <title>Comparative analysis of the genomes of Stylophora pistillata and Acropora digitifera provides evidence for extensive differences between species of corals.</title>
        <authorList>
            <person name="Voolstra C.R."/>
            <person name="Li Y."/>
            <person name="Liew Y.J."/>
            <person name="Baumgarten S."/>
            <person name="Zoccola D."/>
            <person name="Flot J.-F."/>
            <person name="Tambutte S."/>
            <person name="Allemand D."/>
            <person name="Aranda M."/>
        </authorList>
    </citation>
    <scope>NUCLEOTIDE SEQUENCE [LARGE SCALE GENOMIC DNA]</scope>
</reference>
<feature type="binding site" evidence="3">
    <location>
        <position position="497"/>
    </location>
    <ligand>
        <name>ATP</name>
        <dbReference type="ChEBI" id="CHEBI:30616"/>
    </ligand>
</feature>
<keyword evidence="2 3" id="KW-0067">ATP-binding</keyword>
<feature type="domain" description="CAP-Gly" evidence="6">
    <location>
        <begin position="143"/>
        <end position="189"/>
    </location>
</feature>
<protein>
    <submittedName>
        <fullName evidence="7">Putative serine/threonine-protein kinase kinX</fullName>
    </submittedName>
</protein>
<dbReference type="Proteomes" id="UP000225706">
    <property type="component" value="Unassembled WGS sequence"/>
</dbReference>
<dbReference type="OrthoDB" id="4062651at2759"/>
<keyword evidence="1 3" id="KW-0547">Nucleotide-binding</keyword>